<evidence type="ECO:0000313" key="2">
    <source>
        <dbReference type="EMBL" id="KAK1797816.1"/>
    </source>
</evidence>
<feature type="region of interest" description="Disordered" evidence="1">
    <location>
        <begin position="208"/>
        <end position="248"/>
    </location>
</feature>
<evidence type="ECO:0000256" key="1">
    <source>
        <dbReference type="SAM" id="MobiDB-lite"/>
    </source>
</evidence>
<sequence length="570" mass="61278">MGGDPDYKVELVGFRGMLCARGIWNGPFVHDQREGREQDLLLVALYLWTTAGPRVVDVRDLAPQVGSGNSLNFATECWGHRPTCRGAVRKLALEGAMATASVGWGAILSGSGQWLPRSAPTSREMKVSVGESAENRPACQHKQLDGESQRLRAVAARELCPAQRGRGRARYSSLSRTWGKTKQNLGAGQVAWPSLAAPGRVSCRKRSAVNQRGAGTHASCPGAPRRDIALPPSPGRKPQMPGQEVDRGGMRAPLGGCDVTAPPCTTGNSQGSNCTVVHCGSRVSVQVAEPEYKQKKSLQVGTRLTRGSSLERRSQTHLALSVRSQVEAARGELGFLCRRTLSDPSTPPRWTQRGAPVRLSTSSISDGHGCSAYVNADFNSGPPMGLWSGEAQPRPAQLQTCAAQPNIQTEPGRHTRQATEPCIYKIQRRGDVSSFQQAPGSPTLIDTVKGIWEEEEEHEELIQRRRAESHVARTTHGQTPLSILSSAEVFTARVRRGGVATVPRRISRRFGRLSGVGGGTNICAAQRRLRFTSPRTLSRPDATRGRARPVAGNRTSPGGPGRACSPANSC</sequence>
<proteinExistence type="predicted"/>
<dbReference type="Proteomes" id="UP001239994">
    <property type="component" value="Unassembled WGS sequence"/>
</dbReference>
<protein>
    <submittedName>
        <fullName evidence="2">Uncharacterized protein</fullName>
    </submittedName>
</protein>
<dbReference type="EMBL" id="JAROKS010000013">
    <property type="protein sequence ID" value="KAK1797816.1"/>
    <property type="molecule type" value="Genomic_DNA"/>
</dbReference>
<evidence type="ECO:0000313" key="3">
    <source>
        <dbReference type="Proteomes" id="UP001239994"/>
    </source>
</evidence>
<name>A0AAD8ZGX4_9TELE</name>
<dbReference type="AlphaFoldDB" id="A0AAD8ZGX4"/>
<keyword evidence="3" id="KW-1185">Reference proteome</keyword>
<organism evidence="2 3">
    <name type="scientific">Electrophorus voltai</name>
    <dbReference type="NCBI Taxonomy" id="2609070"/>
    <lineage>
        <taxon>Eukaryota</taxon>
        <taxon>Metazoa</taxon>
        <taxon>Chordata</taxon>
        <taxon>Craniata</taxon>
        <taxon>Vertebrata</taxon>
        <taxon>Euteleostomi</taxon>
        <taxon>Actinopterygii</taxon>
        <taxon>Neopterygii</taxon>
        <taxon>Teleostei</taxon>
        <taxon>Ostariophysi</taxon>
        <taxon>Gymnotiformes</taxon>
        <taxon>Gymnotoidei</taxon>
        <taxon>Gymnotidae</taxon>
        <taxon>Electrophorus</taxon>
    </lineage>
</organism>
<accession>A0AAD8ZGX4</accession>
<feature type="region of interest" description="Disordered" evidence="1">
    <location>
        <begin position="532"/>
        <end position="570"/>
    </location>
</feature>
<gene>
    <name evidence="2" type="ORF">P4O66_008171</name>
</gene>
<comment type="caution">
    <text evidence="2">The sequence shown here is derived from an EMBL/GenBank/DDBJ whole genome shotgun (WGS) entry which is preliminary data.</text>
</comment>
<reference evidence="2" key="1">
    <citation type="submission" date="2023-03" db="EMBL/GenBank/DDBJ databases">
        <title>Electrophorus voltai genome.</title>
        <authorList>
            <person name="Bian C."/>
        </authorList>
    </citation>
    <scope>NUCLEOTIDE SEQUENCE</scope>
    <source>
        <strain evidence="2">CB-2022</strain>
        <tissue evidence="2">Muscle</tissue>
    </source>
</reference>